<dbReference type="GeneID" id="54351430"/>
<feature type="domain" description="Major facilitator superfamily (MFS) profile" evidence="7">
    <location>
        <begin position="63"/>
        <end position="475"/>
    </location>
</feature>
<evidence type="ECO:0000256" key="2">
    <source>
        <dbReference type="ARBA" id="ARBA00022448"/>
    </source>
</evidence>
<feature type="transmembrane region" description="Helical" evidence="6">
    <location>
        <begin position="223"/>
        <end position="243"/>
    </location>
</feature>
<dbReference type="EMBL" id="ML978990">
    <property type="protein sequence ID" value="KAF1924831.1"/>
    <property type="molecule type" value="Genomic_DNA"/>
</dbReference>
<name>A0A6A5R9E0_9PLEO</name>
<dbReference type="InterPro" id="IPR036259">
    <property type="entry name" value="MFS_trans_sf"/>
</dbReference>
<keyword evidence="5 6" id="KW-0472">Membrane</keyword>
<evidence type="ECO:0000256" key="6">
    <source>
        <dbReference type="SAM" id="Phobius"/>
    </source>
</evidence>
<feature type="transmembrane region" description="Helical" evidence="6">
    <location>
        <begin position="382"/>
        <end position="406"/>
    </location>
</feature>
<reference evidence="8" key="1">
    <citation type="journal article" date="2020" name="Stud. Mycol.">
        <title>101 Dothideomycetes genomes: a test case for predicting lifestyles and emergence of pathogens.</title>
        <authorList>
            <person name="Haridas S."/>
            <person name="Albert R."/>
            <person name="Binder M."/>
            <person name="Bloem J."/>
            <person name="Labutti K."/>
            <person name="Salamov A."/>
            <person name="Andreopoulos B."/>
            <person name="Baker S."/>
            <person name="Barry K."/>
            <person name="Bills G."/>
            <person name="Bluhm B."/>
            <person name="Cannon C."/>
            <person name="Castanera R."/>
            <person name="Culley D."/>
            <person name="Daum C."/>
            <person name="Ezra D."/>
            <person name="Gonzalez J."/>
            <person name="Henrissat B."/>
            <person name="Kuo A."/>
            <person name="Liang C."/>
            <person name="Lipzen A."/>
            <person name="Lutzoni F."/>
            <person name="Magnuson J."/>
            <person name="Mondo S."/>
            <person name="Nolan M."/>
            <person name="Ohm R."/>
            <person name="Pangilinan J."/>
            <person name="Park H.-J."/>
            <person name="Ramirez L."/>
            <person name="Alfaro M."/>
            <person name="Sun H."/>
            <person name="Tritt A."/>
            <person name="Yoshinaga Y."/>
            <person name="Zwiers L.-H."/>
            <person name="Turgeon B."/>
            <person name="Goodwin S."/>
            <person name="Spatafora J."/>
            <person name="Crous P."/>
            <person name="Grigoriev I."/>
        </authorList>
    </citation>
    <scope>NUCLEOTIDE SEQUENCE</scope>
    <source>
        <strain evidence="8">CBS 183.55</strain>
    </source>
</reference>
<comment type="subcellular location">
    <subcellularLocation>
        <location evidence="1">Membrane</location>
        <topology evidence="1">Multi-pass membrane protein</topology>
    </subcellularLocation>
</comment>
<evidence type="ECO:0000259" key="7">
    <source>
        <dbReference type="PROSITE" id="PS50850"/>
    </source>
</evidence>
<dbReference type="GO" id="GO:0022857">
    <property type="term" value="F:transmembrane transporter activity"/>
    <property type="evidence" value="ECO:0007669"/>
    <property type="project" value="InterPro"/>
</dbReference>
<keyword evidence="9" id="KW-1185">Reference proteome</keyword>
<organism evidence="8 9">
    <name type="scientific">Didymella exigua CBS 183.55</name>
    <dbReference type="NCBI Taxonomy" id="1150837"/>
    <lineage>
        <taxon>Eukaryota</taxon>
        <taxon>Fungi</taxon>
        <taxon>Dikarya</taxon>
        <taxon>Ascomycota</taxon>
        <taxon>Pezizomycotina</taxon>
        <taxon>Dothideomycetes</taxon>
        <taxon>Pleosporomycetidae</taxon>
        <taxon>Pleosporales</taxon>
        <taxon>Pleosporineae</taxon>
        <taxon>Didymellaceae</taxon>
        <taxon>Didymella</taxon>
    </lineage>
</organism>
<evidence type="ECO:0000313" key="8">
    <source>
        <dbReference type="EMBL" id="KAF1924831.1"/>
    </source>
</evidence>
<dbReference type="Gene3D" id="1.20.1250.20">
    <property type="entry name" value="MFS general substrate transporter like domains"/>
    <property type="match status" value="2"/>
</dbReference>
<accession>A0A6A5R9E0</accession>
<dbReference type="AlphaFoldDB" id="A0A6A5R9E0"/>
<dbReference type="PANTHER" id="PTHR43791:SF35">
    <property type="entry name" value="MAJOR FACILITATOR SUPERFAMILY (MFS) PROFILE DOMAIN-CONTAINING PROTEIN"/>
    <property type="match status" value="1"/>
</dbReference>
<keyword evidence="4 6" id="KW-1133">Transmembrane helix</keyword>
<evidence type="ECO:0000313" key="9">
    <source>
        <dbReference type="Proteomes" id="UP000800082"/>
    </source>
</evidence>
<feature type="transmembrane region" description="Helical" evidence="6">
    <location>
        <begin position="193"/>
        <end position="211"/>
    </location>
</feature>
<protein>
    <submittedName>
        <fullName evidence="8">Allantoate permease</fullName>
    </submittedName>
</protein>
<keyword evidence="2" id="KW-0813">Transport</keyword>
<dbReference type="InterPro" id="IPR011701">
    <property type="entry name" value="MFS"/>
</dbReference>
<dbReference type="Proteomes" id="UP000800082">
    <property type="component" value="Unassembled WGS sequence"/>
</dbReference>
<dbReference type="InterPro" id="IPR020846">
    <property type="entry name" value="MFS_dom"/>
</dbReference>
<dbReference type="SUPFAM" id="SSF103473">
    <property type="entry name" value="MFS general substrate transporter"/>
    <property type="match status" value="1"/>
</dbReference>
<dbReference type="RefSeq" id="XP_033445083.1">
    <property type="nucleotide sequence ID" value="XM_033593762.1"/>
</dbReference>
<feature type="transmembrane region" description="Helical" evidence="6">
    <location>
        <begin position="449"/>
        <end position="468"/>
    </location>
</feature>
<feature type="transmembrane region" description="Helical" evidence="6">
    <location>
        <begin position="328"/>
        <end position="349"/>
    </location>
</feature>
<dbReference type="OrthoDB" id="1932925at2759"/>
<dbReference type="Pfam" id="PF07690">
    <property type="entry name" value="MFS_1"/>
    <property type="match status" value="1"/>
</dbReference>
<dbReference type="GO" id="GO:0016020">
    <property type="term" value="C:membrane"/>
    <property type="evidence" value="ECO:0007669"/>
    <property type="project" value="UniProtKB-SubCell"/>
</dbReference>
<evidence type="ECO:0000256" key="1">
    <source>
        <dbReference type="ARBA" id="ARBA00004141"/>
    </source>
</evidence>
<feature type="transmembrane region" description="Helical" evidence="6">
    <location>
        <begin position="291"/>
        <end position="316"/>
    </location>
</feature>
<proteinExistence type="predicted"/>
<dbReference type="PROSITE" id="PS50850">
    <property type="entry name" value="MFS"/>
    <property type="match status" value="1"/>
</dbReference>
<sequence length="506" mass="56684">MSDIEKHPDAQPELIASGDDNTLKTIDTVHQDEAMHVLATYQGPEEWTEQEEKDVRRRIDLRLMPVLCITYGLQYYDKTMLSQAALFGLRDDLHLRTGNRYSMSAAIFYLGFIVGAYPAMYLAQRFPVERVASGIVTVWGICVILTVVCSDYKGLYAQRFFLGVLESGVSPMFMIIVGSFYQKDEQAFRMGVWYSFGGFTAIISPVLNYAFGRAESSLANWKLMYLFAGTITIVWGVALWWILPPDPVRARGFSDRQRYISVARLRSNNSGVRNMHFKGSQVLELLRDEKFWLVFAIAFLSMIANGPIANFTPIIINSFGFTTLNSLLLTMPAGAYAGSLQLIVPWLCFKYTGIRTYAIFLCQMGATLAALLLWLLPRSQTGALLFACYILPSVGGGYAVVMGLSLANTAGYTKRTMLSAGIYIGNCLGNFVGPLVFRPEDAPRYQPGFIVTFVTAAIAGLLALVYRYRCVVDNKKRDKTGTLEGFEHAYEDDLTDRKNPQFRYVL</sequence>
<feature type="transmembrane region" description="Helical" evidence="6">
    <location>
        <begin position="160"/>
        <end position="181"/>
    </location>
</feature>
<evidence type="ECO:0000256" key="3">
    <source>
        <dbReference type="ARBA" id="ARBA00022692"/>
    </source>
</evidence>
<evidence type="ECO:0000256" key="4">
    <source>
        <dbReference type="ARBA" id="ARBA00022989"/>
    </source>
</evidence>
<gene>
    <name evidence="8" type="ORF">M421DRAFT_424463</name>
</gene>
<feature type="transmembrane region" description="Helical" evidence="6">
    <location>
        <begin position="101"/>
        <end position="119"/>
    </location>
</feature>
<keyword evidence="3 6" id="KW-0812">Transmembrane</keyword>
<feature type="transmembrane region" description="Helical" evidence="6">
    <location>
        <begin position="131"/>
        <end position="148"/>
    </location>
</feature>
<evidence type="ECO:0000256" key="5">
    <source>
        <dbReference type="ARBA" id="ARBA00023136"/>
    </source>
</evidence>
<dbReference type="PANTHER" id="PTHR43791">
    <property type="entry name" value="PERMEASE-RELATED"/>
    <property type="match status" value="1"/>
</dbReference>
<feature type="transmembrane region" description="Helical" evidence="6">
    <location>
        <begin position="356"/>
        <end position="376"/>
    </location>
</feature>